<comment type="caution">
    <text evidence="11">The sequence shown here is derived from an EMBL/GenBank/DDBJ whole genome shotgun (WGS) entry which is preliminary data.</text>
</comment>
<dbReference type="GO" id="GO:0034220">
    <property type="term" value="P:monoatomic ion transmembrane transport"/>
    <property type="evidence" value="ECO:0007669"/>
    <property type="project" value="UniProtKB-KW"/>
</dbReference>
<keyword evidence="5 10" id="KW-1133">Transmembrane helix</keyword>
<dbReference type="InterPro" id="IPR020966">
    <property type="entry name" value="ALMT"/>
</dbReference>
<dbReference type="GO" id="GO:0016020">
    <property type="term" value="C:membrane"/>
    <property type="evidence" value="ECO:0007669"/>
    <property type="project" value="UniProtKB-SubCell"/>
</dbReference>
<feature type="transmembrane region" description="Helical" evidence="10">
    <location>
        <begin position="81"/>
        <end position="100"/>
    </location>
</feature>
<proteinExistence type="inferred from homology"/>
<evidence type="ECO:0000256" key="2">
    <source>
        <dbReference type="ARBA" id="ARBA00007079"/>
    </source>
</evidence>
<accession>A0A8X7Y6C7</accession>
<organism evidence="11 12">
    <name type="scientific">Populus tomentosa</name>
    <name type="common">Chinese white poplar</name>
    <dbReference type="NCBI Taxonomy" id="118781"/>
    <lineage>
        <taxon>Eukaryota</taxon>
        <taxon>Viridiplantae</taxon>
        <taxon>Streptophyta</taxon>
        <taxon>Embryophyta</taxon>
        <taxon>Tracheophyta</taxon>
        <taxon>Spermatophyta</taxon>
        <taxon>Magnoliopsida</taxon>
        <taxon>eudicotyledons</taxon>
        <taxon>Gunneridae</taxon>
        <taxon>Pentapetalae</taxon>
        <taxon>rosids</taxon>
        <taxon>fabids</taxon>
        <taxon>Malpighiales</taxon>
        <taxon>Salicaceae</taxon>
        <taxon>Saliceae</taxon>
        <taxon>Populus</taxon>
    </lineage>
</organism>
<evidence type="ECO:0000256" key="7">
    <source>
        <dbReference type="ARBA" id="ARBA00023136"/>
    </source>
</evidence>
<dbReference type="EMBL" id="JAAWWB010000031">
    <property type="protein sequence ID" value="KAG6744961.1"/>
    <property type="molecule type" value="Genomic_DNA"/>
</dbReference>
<evidence type="ECO:0000256" key="10">
    <source>
        <dbReference type="SAM" id="Phobius"/>
    </source>
</evidence>
<evidence type="ECO:0000256" key="1">
    <source>
        <dbReference type="ARBA" id="ARBA00004141"/>
    </source>
</evidence>
<feature type="transmembrane region" description="Helical" evidence="10">
    <location>
        <begin position="51"/>
        <end position="69"/>
    </location>
</feature>
<dbReference type="Proteomes" id="UP000886885">
    <property type="component" value="Chromosome 16A"/>
</dbReference>
<gene>
    <name evidence="11" type="ORF">POTOM_051602</name>
</gene>
<feature type="region of interest" description="Disordered" evidence="9">
    <location>
        <begin position="373"/>
        <end position="394"/>
    </location>
</feature>
<evidence type="ECO:0000256" key="3">
    <source>
        <dbReference type="ARBA" id="ARBA00022448"/>
    </source>
</evidence>
<keyword evidence="4 10" id="KW-0812">Transmembrane</keyword>
<keyword evidence="3" id="KW-0813">Transport</keyword>
<feature type="transmembrane region" description="Helical" evidence="10">
    <location>
        <begin position="107"/>
        <end position="127"/>
    </location>
</feature>
<keyword evidence="6" id="KW-0406">Ion transport</keyword>
<sequence>MEIDQPTIQQKAGHFTCAWSWFKALPGEAKAKAIKVAKSSKKLGEDDPRRVIHSLKVGLALTFVSFFYYSRPLYDGFGQSGMWAVLTVVVIFEFTVGGTLSKGLYRGLATLLACALGFGASNLASLFGRKGQPIVIGILVFLLVWAGEDLHKLVASNVEKLAKYLEGFGGEFFQPLEDERNVKVSNTDKLFLRRYKNVLNSKSTEESMANLARWEPRHGRFGFRHPWKQYLKIGSLSRRCAYQIEALDAYIDSHNQAPLKFRCKIQGPCTRMSIECSMALESLALAIKTMTLPSSANVHVENSKTAIKDLKIAIKTVSLDHDQDLLAILSDLAHFKSVEPTVSLEKPPFLHRGCIKPVLEGDADRVIIAIEAKSADSPESENTQGPMPGQRLEV</sequence>
<evidence type="ECO:0000256" key="5">
    <source>
        <dbReference type="ARBA" id="ARBA00022989"/>
    </source>
</evidence>
<reference evidence="11" key="1">
    <citation type="journal article" date="2020" name="bioRxiv">
        <title>Hybrid origin of Populus tomentosa Carr. identified through genome sequencing and phylogenomic analysis.</title>
        <authorList>
            <person name="An X."/>
            <person name="Gao K."/>
            <person name="Chen Z."/>
            <person name="Li J."/>
            <person name="Yang X."/>
            <person name="Yang X."/>
            <person name="Zhou J."/>
            <person name="Guo T."/>
            <person name="Zhao T."/>
            <person name="Huang S."/>
            <person name="Miao D."/>
            <person name="Khan W.U."/>
            <person name="Rao P."/>
            <person name="Ye M."/>
            <person name="Lei B."/>
            <person name="Liao W."/>
            <person name="Wang J."/>
            <person name="Ji L."/>
            <person name="Li Y."/>
            <person name="Guo B."/>
            <person name="Mustafa N.S."/>
            <person name="Li S."/>
            <person name="Yun Q."/>
            <person name="Keller S.R."/>
            <person name="Mao J."/>
            <person name="Zhang R."/>
            <person name="Strauss S.H."/>
        </authorList>
    </citation>
    <scope>NUCLEOTIDE SEQUENCE</scope>
    <source>
        <strain evidence="11">GM15</strain>
        <tissue evidence="11">Leaf</tissue>
    </source>
</reference>
<keyword evidence="8" id="KW-0407">Ion channel</keyword>
<dbReference type="AlphaFoldDB" id="A0A8X7Y6C7"/>
<evidence type="ECO:0008006" key="13">
    <source>
        <dbReference type="Google" id="ProtNLM"/>
    </source>
</evidence>
<evidence type="ECO:0000256" key="6">
    <source>
        <dbReference type="ARBA" id="ARBA00023065"/>
    </source>
</evidence>
<evidence type="ECO:0000256" key="4">
    <source>
        <dbReference type="ARBA" id="ARBA00022692"/>
    </source>
</evidence>
<evidence type="ECO:0000256" key="9">
    <source>
        <dbReference type="SAM" id="MobiDB-lite"/>
    </source>
</evidence>
<evidence type="ECO:0000313" key="12">
    <source>
        <dbReference type="Proteomes" id="UP000886885"/>
    </source>
</evidence>
<evidence type="ECO:0000256" key="8">
    <source>
        <dbReference type="ARBA" id="ARBA00023303"/>
    </source>
</evidence>
<dbReference type="OrthoDB" id="68611at2759"/>
<protein>
    <recommendedName>
        <fullName evidence="13">Aluminum activated malate transporter family protein</fullName>
    </recommendedName>
</protein>
<name>A0A8X7Y6C7_POPTO</name>
<keyword evidence="7 10" id="KW-0472">Membrane</keyword>
<evidence type="ECO:0000313" key="11">
    <source>
        <dbReference type="EMBL" id="KAG6744961.1"/>
    </source>
</evidence>
<keyword evidence="12" id="KW-1185">Reference proteome</keyword>
<dbReference type="PANTHER" id="PTHR31086">
    <property type="entry name" value="ALUMINUM-ACTIVATED MALATE TRANSPORTER 10"/>
    <property type="match status" value="1"/>
</dbReference>
<dbReference type="Pfam" id="PF11744">
    <property type="entry name" value="ALMT"/>
    <property type="match status" value="2"/>
</dbReference>
<dbReference type="GO" id="GO:0015743">
    <property type="term" value="P:malate transport"/>
    <property type="evidence" value="ECO:0007669"/>
    <property type="project" value="InterPro"/>
</dbReference>
<comment type="subcellular location">
    <subcellularLocation>
        <location evidence="1">Membrane</location>
        <topology evidence="1">Multi-pass membrane protein</topology>
    </subcellularLocation>
</comment>
<comment type="similarity">
    <text evidence="2">Belongs to the aromatic acid exporter (TC 2.A.85) family.</text>
</comment>